<sequence>MSNRNRILTAVLVLSVIVFGVRPSAWAQVTAAAIHGTVTDSTGAVIPNAVVTAENTSTGIVTKAKTDSKGYYIFPQLQIGGPYTVTIAAPGFNQYAQTGLTLNLNDNRDVDAHLKVGGKAQTVNVNASQLQVETSDTQLKTEITSQTLEQIPMLSRDPALLQKLTAGSVESSDRFGTYSANGSQTPQNSFLLDGADINDFSLQSEGIQINPDALAEENIVTSTLNPEFARNSGAIVNEVLKSGTNQLHGSAFEFYRDTFLNNGNYFSLPGQRPVFHQNIFGATLGGPILKKKLFFFIAYQGRRTRSAGTSLSQVFDNSQRAGNFNNSFNYATGANDSAGLSNNPVPFAFGSCTTGETWAQCFPAGTSVTIPNNQWNSVAAKLFNTYVPASNEVLGGASYYNFNALDTSGADQGIIRIDYTPTSKDSIWASVVFQGAPAVNALSFGGGSLPGFAEQNDSHYKLYTASYTHTFSPTLLNELRLGYTRLNYHAVNPAQETQPSSLGFQINPELQPAGVPYISVGPYFSLGNSYEGPQPRKDTNLSGADSLTWIVGNHSLKFGARYESFRVSNPFAYLNNGYYYYNGGGQYSSGDPAIDFLMGIPDGYEQTNDGFIDAISSEDYAYAQDSWKVNSDLTLNYGIAWDVETPVKDEQYNGYGIFCYEGGSFASVTFPGAPPGMAFKGDKGCSTTGGPTTHWNHFSPRVGFAWSPSAGPKFLIGENGNHEFSVRGGYGIYYNRDQEEQSLQNLTDPPALYTSYGIGDVGGSPSFANPFQDVHDPTLSEPNPFPYAAPQKGATVNWPNYALLSAQAFDKNYTAPYVMNFNLNVQRALPGDMILEVGYVGSLGHRLATWYEADPITAAGHAACAAGATATVYGQTIACNSANGAANIHKYFPQYTKNPVVVPGTVGLAGFPNGLPWYTSVASQNSEGASNYNSLQISLKKAPTHGLSFQVAYTYSHALDDASGYESSTGSKGRIYNYVPGYEYLNYGSSDFDARHRLVVSYTYIVPVADFMKHNLAMREALSGWEVSGYTVLQTGFPVSIYGSGTGGANSLWCDGSSFFGCSDNPNVTTSHVSKLSVRTLRSFKGGAAGNYWFDPTQFTKEKTGTFGNTARNFFAGPGYNYTDLQLSKNFAFNNSGSRYLQLRLEAFNVFNHANFSEPDGNFNDTSFGQITSVINSTANSGGDPQPARSVQLAGKFYF</sequence>
<accession>C1FA74</accession>
<organism evidence="6 7">
    <name type="scientific">Acidobacterium capsulatum (strain ATCC 51196 / DSM 11244 / BCRC 80197 / JCM 7670 / NBRC 15755 / NCIMB 13165 / 161)</name>
    <dbReference type="NCBI Taxonomy" id="240015"/>
    <lineage>
        <taxon>Bacteria</taxon>
        <taxon>Pseudomonadati</taxon>
        <taxon>Acidobacteriota</taxon>
        <taxon>Terriglobia</taxon>
        <taxon>Terriglobales</taxon>
        <taxon>Acidobacteriaceae</taxon>
        <taxon>Acidobacterium</taxon>
    </lineage>
</organism>
<gene>
    <name evidence="6" type="ordered locus">ACP_2269</name>
</gene>
<keyword evidence="7" id="KW-1185">Reference proteome</keyword>
<dbReference type="Pfam" id="PF13620">
    <property type="entry name" value="CarboxypepD_reg"/>
    <property type="match status" value="1"/>
</dbReference>
<dbReference type="RefSeq" id="WP_015897362.1">
    <property type="nucleotide sequence ID" value="NC_012483.1"/>
</dbReference>
<dbReference type="Gene3D" id="2.40.170.20">
    <property type="entry name" value="TonB-dependent receptor, beta-barrel domain"/>
    <property type="match status" value="1"/>
</dbReference>
<feature type="signal peptide" evidence="4">
    <location>
        <begin position="1"/>
        <end position="27"/>
    </location>
</feature>
<evidence type="ECO:0000256" key="4">
    <source>
        <dbReference type="SAM" id="SignalP"/>
    </source>
</evidence>
<comment type="subcellular location">
    <subcellularLocation>
        <location evidence="1">Cell outer membrane</location>
    </subcellularLocation>
</comment>
<feature type="chain" id="PRO_5002909427" evidence="4">
    <location>
        <begin position="28"/>
        <end position="1199"/>
    </location>
</feature>
<dbReference type="eggNOG" id="COG4771">
    <property type="taxonomic scope" value="Bacteria"/>
</dbReference>
<dbReference type="InParanoid" id="C1FA74"/>
<evidence type="ECO:0000313" key="7">
    <source>
        <dbReference type="Proteomes" id="UP000002207"/>
    </source>
</evidence>
<proteinExistence type="predicted"/>
<reference evidence="6 7" key="1">
    <citation type="journal article" date="2009" name="Appl. Environ. Microbiol.">
        <title>Three genomes from the phylum Acidobacteria provide insight into the lifestyles of these microorganisms in soils.</title>
        <authorList>
            <person name="Ward N.L."/>
            <person name="Challacombe J.F."/>
            <person name="Janssen P.H."/>
            <person name="Henrissat B."/>
            <person name="Coutinho P.M."/>
            <person name="Wu M."/>
            <person name="Xie G."/>
            <person name="Haft D.H."/>
            <person name="Sait M."/>
            <person name="Badger J."/>
            <person name="Barabote R.D."/>
            <person name="Bradley B."/>
            <person name="Brettin T.S."/>
            <person name="Brinkac L.M."/>
            <person name="Bruce D."/>
            <person name="Creasy T."/>
            <person name="Daugherty S.C."/>
            <person name="Davidsen T.M."/>
            <person name="DeBoy R.T."/>
            <person name="Detter J.C."/>
            <person name="Dodson R.J."/>
            <person name="Durkin A.S."/>
            <person name="Ganapathy A."/>
            <person name="Gwinn-Giglio M."/>
            <person name="Han C.S."/>
            <person name="Khouri H."/>
            <person name="Kiss H."/>
            <person name="Kothari S.P."/>
            <person name="Madupu R."/>
            <person name="Nelson K.E."/>
            <person name="Nelson W.C."/>
            <person name="Paulsen I."/>
            <person name="Penn K."/>
            <person name="Ren Q."/>
            <person name="Rosovitz M.J."/>
            <person name="Selengut J.D."/>
            <person name="Shrivastava S."/>
            <person name="Sullivan S.A."/>
            <person name="Tapia R."/>
            <person name="Thompson L.S."/>
            <person name="Watkins K.L."/>
            <person name="Yang Q."/>
            <person name="Yu C."/>
            <person name="Zafar N."/>
            <person name="Zhou L."/>
            <person name="Kuske C.R."/>
        </authorList>
    </citation>
    <scope>NUCLEOTIDE SEQUENCE [LARGE SCALE GENOMIC DNA]</scope>
    <source>
        <strain evidence="7">ATCC 51196 / DSM 11244 / BCRC 80197 / JCM 7670 / NBRC 15755 / NCIMB 13165 / 161</strain>
    </source>
</reference>
<dbReference type="InterPro" id="IPR036942">
    <property type="entry name" value="Beta-barrel_TonB_sf"/>
</dbReference>
<evidence type="ECO:0000259" key="5">
    <source>
        <dbReference type="Pfam" id="PF25183"/>
    </source>
</evidence>
<evidence type="ECO:0000256" key="3">
    <source>
        <dbReference type="ARBA" id="ARBA00023237"/>
    </source>
</evidence>
<dbReference type="OrthoDB" id="97893at2"/>
<dbReference type="InterPro" id="IPR008969">
    <property type="entry name" value="CarboxyPept-like_regulatory"/>
</dbReference>
<evidence type="ECO:0000256" key="2">
    <source>
        <dbReference type="ARBA" id="ARBA00023136"/>
    </source>
</evidence>
<dbReference type="AlphaFoldDB" id="C1FA74"/>
<keyword evidence="2" id="KW-0472">Membrane</keyword>
<dbReference type="Pfam" id="PF25183">
    <property type="entry name" value="OMP_b-brl_4"/>
    <property type="match status" value="1"/>
</dbReference>
<name>C1FA74_ACIC5</name>
<keyword evidence="6" id="KW-0675">Receptor</keyword>
<protein>
    <submittedName>
        <fullName evidence="6">Transporter, outer membrane receptor (OMR) family</fullName>
    </submittedName>
</protein>
<dbReference type="KEGG" id="aca:ACP_2269"/>
<evidence type="ECO:0000313" key="6">
    <source>
        <dbReference type="EMBL" id="ACO33056.1"/>
    </source>
</evidence>
<dbReference type="EMBL" id="CP001472">
    <property type="protein sequence ID" value="ACO33056.1"/>
    <property type="molecule type" value="Genomic_DNA"/>
</dbReference>
<dbReference type="InterPro" id="IPR057601">
    <property type="entry name" value="Oar-like_b-barrel"/>
</dbReference>
<dbReference type="HOGENOM" id="CLU_006298_0_0_0"/>
<dbReference type="SUPFAM" id="SSF56935">
    <property type="entry name" value="Porins"/>
    <property type="match status" value="1"/>
</dbReference>
<feature type="domain" description="TonB-dependent transporter Oar-like beta-barrel" evidence="5">
    <location>
        <begin position="239"/>
        <end position="1192"/>
    </location>
</feature>
<keyword evidence="4" id="KW-0732">Signal</keyword>
<dbReference type="Proteomes" id="UP000002207">
    <property type="component" value="Chromosome"/>
</dbReference>
<dbReference type="SUPFAM" id="SSF49464">
    <property type="entry name" value="Carboxypeptidase regulatory domain-like"/>
    <property type="match status" value="1"/>
</dbReference>
<evidence type="ECO:0000256" key="1">
    <source>
        <dbReference type="ARBA" id="ARBA00004442"/>
    </source>
</evidence>
<dbReference type="Gene3D" id="2.60.40.1120">
    <property type="entry name" value="Carboxypeptidase-like, regulatory domain"/>
    <property type="match status" value="1"/>
</dbReference>
<keyword evidence="3" id="KW-0998">Cell outer membrane</keyword>
<dbReference type="GO" id="GO:0009279">
    <property type="term" value="C:cell outer membrane"/>
    <property type="evidence" value="ECO:0007669"/>
    <property type="project" value="UniProtKB-SubCell"/>
</dbReference>
<dbReference type="STRING" id="240015.ACP_2269"/>